<dbReference type="InterPro" id="IPR011761">
    <property type="entry name" value="ATP-grasp"/>
</dbReference>
<keyword evidence="3" id="KW-0547">Nucleotide-binding</keyword>
<dbReference type="PANTHER" id="PTHR23132:SF14">
    <property type="entry name" value="ATP-GRASP DOMAIN-CONTAINING PROTEIN"/>
    <property type="match status" value="1"/>
</dbReference>
<proteinExistence type="inferred from homology"/>
<feature type="domain" description="ATP-grasp" evidence="4">
    <location>
        <begin position="13"/>
        <end position="182"/>
    </location>
</feature>
<protein>
    <submittedName>
        <fullName evidence="5">D-alanine--D-alanine ligase</fullName>
        <ecNumber evidence="5">6.3.2.4</ecNumber>
    </submittedName>
</protein>
<dbReference type="EC" id="6.3.2.4" evidence="5"/>
<dbReference type="SUPFAM" id="SSF56059">
    <property type="entry name" value="Glutathione synthetase ATP-binding domain-like"/>
    <property type="match status" value="1"/>
</dbReference>
<dbReference type="AlphaFoldDB" id="A0A0Z8X680"/>
<dbReference type="PROSITE" id="PS50975">
    <property type="entry name" value="ATP_GRASP"/>
    <property type="match status" value="1"/>
</dbReference>
<evidence type="ECO:0000313" key="6">
    <source>
        <dbReference type="Proteomes" id="UP000075182"/>
    </source>
</evidence>
<gene>
    <name evidence="5" type="primary">ddl_3</name>
    <name evidence="5" type="ORF">ERS132536_01749</name>
</gene>
<comment type="similarity">
    <text evidence="1">Belongs to the D-alanine--D-alanine ligase family.</text>
</comment>
<keyword evidence="3" id="KW-0067">ATP-binding</keyword>
<dbReference type="Gene3D" id="3.30.470.20">
    <property type="entry name" value="ATP-grasp fold, B domain"/>
    <property type="match status" value="1"/>
</dbReference>
<sequence>MSIDNIEKFIIGNQMKFPLVVKPRFLSGSSHGVNKVNSLQEIQKDLPNLLEIDNHLVIQEYIEGNDYIVAAIFQDDRVNVGISRAKINKDINFKERYISGEDMFIVDDLPERINSKIELYTQLILDYYEIDGTCYLDFRVSGEDVYFIELGTMYGLSENSAVPTLAKKFGISLTDLIKSDIHRGLTRRKGHFGY</sequence>
<name>A0A0Z8X680_STRSU</name>
<dbReference type="RefSeq" id="WP_029174751.1">
    <property type="nucleotide sequence ID" value="NZ_CEGV01000007.1"/>
</dbReference>
<evidence type="ECO:0000256" key="3">
    <source>
        <dbReference type="PROSITE-ProRule" id="PRU00409"/>
    </source>
</evidence>
<dbReference type="GO" id="GO:0046872">
    <property type="term" value="F:metal ion binding"/>
    <property type="evidence" value="ECO:0007669"/>
    <property type="project" value="InterPro"/>
</dbReference>
<dbReference type="InterPro" id="IPR011095">
    <property type="entry name" value="Dala_Dala_lig_C"/>
</dbReference>
<dbReference type="GO" id="GO:0008716">
    <property type="term" value="F:D-alanine-D-alanine ligase activity"/>
    <property type="evidence" value="ECO:0007669"/>
    <property type="project" value="UniProtKB-EC"/>
</dbReference>
<evidence type="ECO:0000259" key="4">
    <source>
        <dbReference type="PROSITE" id="PS50975"/>
    </source>
</evidence>
<dbReference type="GO" id="GO:0005524">
    <property type="term" value="F:ATP binding"/>
    <property type="evidence" value="ECO:0007669"/>
    <property type="project" value="UniProtKB-UniRule"/>
</dbReference>
<dbReference type="EMBL" id="FIMD01000015">
    <property type="protein sequence ID" value="CYX86981.1"/>
    <property type="molecule type" value="Genomic_DNA"/>
</dbReference>
<evidence type="ECO:0000313" key="5">
    <source>
        <dbReference type="EMBL" id="CYX86981.1"/>
    </source>
</evidence>
<reference evidence="5 6" key="1">
    <citation type="submission" date="2016-02" db="EMBL/GenBank/DDBJ databases">
        <authorList>
            <consortium name="Pathogen Informatics"/>
        </authorList>
    </citation>
    <scope>NUCLEOTIDE SEQUENCE [LARGE SCALE GENOMIC DNA]</scope>
    <source>
        <strain evidence="5 6">SS999</strain>
    </source>
</reference>
<dbReference type="Proteomes" id="UP000075182">
    <property type="component" value="Unassembled WGS sequence"/>
</dbReference>
<evidence type="ECO:0000256" key="2">
    <source>
        <dbReference type="ARBA" id="ARBA00022598"/>
    </source>
</evidence>
<dbReference type="Pfam" id="PF07478">
    <property type="entry name" value="Dala_Dala_lig_C"/>
    <property type="match status" value="1"/>
</dbReference>
<keyword evidence="2 5" id="KW-0436">Ligase</keyword>
<evidence type="ECO:0000256" key="1">
    <source>
        <dbReference type="ARBA" id="ARBA00010871"/>
    </source>
</evidence>
<dbReference type="Gene3D" id="3.30.1490.20">
    <property type="entry name" value="ATP-grasp fold, A domain"/>
    <property type="match status" value="1"/>
</dbReference>
<organism evidence="5 6">
    <name type="scientific">Streptococcus suis</name>
    <dbReference type="NCBI Taxonomy" id="1307"/>
    <lineage>
        <taxon>Bacteria</taxon>
        <taxon>Bacillati</taxon>
        <taxon>Bacillota</taxon>
        <taxon>Bacilli</taxon>
        <taxon>Lactobacillales</taxon>
        <taxon>Streptococcaceae</taxon>
        <taxon>Streptococcus</taxon>
    </lineage>
</organism>
<dbReference type="PANTHER" id="PTHR23132">
    <property type="entry name" value="D-ALANINE--D-ALANINE LIGASE"/>
    <property type="match status" value="1"/>
</dbReference>
<accession>A0A0Z8X680</accession>
<dbReference type="InterPro" id="IPR013815">
    <property type="entry name" value="ATP_grasp_subdomain_1"/>
</dbReference>